<evidence type="ECO:0000313" key="1">
    <source>
        <dbReference type="EMBL" id="MDQ2091544.1"/>
    </source>
</evidence>
<dbReference type="AlphaFoldDB" id="A0AAE3WF89"/>
<proteinExistence type="predicted"/>
<organism evidence="1 2">
    <name type="scientific">Marimonas arenosa</name>
    <dbReference type="NCBI Taxonomy" id="1795305"/>
    <lineage>
        <taxon>Bacteria</taxon>
        <taxon>Pseudomonadati</taxon>
        <taxon>Pseudomonadota</taxon>
        <taxon>Alphaproteobacteria</taxon>
        <taxon>Rhodobacterales</taxon>
        <taxon>Paracoccaceae</taxon>
        <taxon>Marimonas</taxon>
    </lineage>
</organism>
<dbReference type="RefSeq" id="WP_306736831.1">
    <property type="nucleotide sequence ID" value="NZ_JANHAX010000005.1"/>
</dbReference>
<sequence length="59" mass="6287">MKFHHKVIATALGFSLIVAGARVLAGGPDIMEDLTDPGFWVALGEHLVGAQVHGWCRCS</sequence>
<dbReference type="EMBL" id="JANHAX010000005">
    <property type="protein sequence ID" value="MDQ2091544.1"/>
    <property type="molecule type" value="Genomic_DNA"/>
</dbReference>
<reference evidence="1" key="1">
    <citation type="submission" date="2022-07" db="EMBL/GenBank/DDBJ databases">
        <authorList>
            <person name="Otstavnykh N."/>
            <person name="Isaeva M."/>
            <person name="Bystritskaya E."/>
        </authorList>
    </citation>
    <scope>NUCLEOTIDE SEQUENCE</scope>
    <source>
        <strain evidence="1">KCTC 52189</strain>
    </source>
</reference>
<protein>
    <submittedName>
        <fullName evidence="1">Uncharacterized protein</fullName>
    </submittedName>
</protein>
<accession>A0AAE3WF89</accession>
<evidence type="ECO:0000313" key="2">
    <source>
        <dbReference type="Proteomes" id="UP001226762"/>
    </source>
</evidence>
<dbReference type="Proteomes" id="UP001226762">
    <property type="component" value="Unassembled WGS sequence"/>
</dbReference>
<reference evidence="1" key="2">
    <citation type="submission" date="2023-02" db="EMBL/GenBank/DDBJ databases">
        <title>'Rhodoalgimonas zhirmunskyi' gen. nov., isolated from a red alga.</title>
        <authorList>
            <person name="Nedashkovskaya O.I."/>
            <person name="Otstavnykh N.Y."/>
            <person name="Bystritskaya E.P."/>
            <person name="Balabanova L.A."/>
            <person name="Isaeva M.P."/>
        </authorList>
    </citation>
    <scope>NUCLEOTIDE SEQUENCE</scope>
    <source>
        <strain evidence="1">KCTC 52189</strain>
    </source>
</reference>
<keyword evidence="2" id="KW-1185">Reference proteome</keyword>
<name>A0AAE3WF89_9RHOB</name>
<gene>
    <name evidence="1" type="ORF">NO357_16705</name>
</gene>
<comment type="caution">
    <text evidence="1">The sequence shown here is derived from an EMBL/GenBank/DDBJ whole genome shotgun (WGS) entry which is preliminary data.</text>
</comment>